<dbReference type="Gene3D" id="3.40.50.12780">
    <property type="entry name" value="N-terminal domain of ligase-like"/>
    <property type="match status" value="1"/>
</dbReference>
<name>A0A7Y9GL30_9MICO</name>
<evidence type="ECO:0000313" key="6">
    <source>
        <dbReference type="Proteomes" id="UP000576969"/>
    </source>
</evidence>
<dbReference type="InterPro" id="IPR045851">
    <property type="entry name" value="AMP-bd_C_sf"/>
</dbReference>
<dbReference type="PANTHER" id="PTHR43201">
    <property type="entry name" value="ACYL-COA SYNTHETASE"/>
    <property type="match status" value="1"/>
</dbReference>
<keyword evidence="2 5" id="KW-0436">Ligase</keyword>
<dbReference type="InterPro" id="IPR025110">
    <property type="entry name" value="AMP-bd_C"/>
</dbReference>
<organism evidence="5 6">
    <name type="scientific">Microbacterium immunditiarum</name>
    <dbReference type="NCBI Taxonomy" id="337480"/>
    <lineage>
        <taxon>Bacteria</taxon>
        <taxon>Bacillati</taxon>
        <taxon>Actinomycetota</taxon>
        <taxon>Actinomycetes</taxon>
        <taxon>Micrococcales</taxon>
        <taxon>Microbacteriaceae</taxon>
        <taxon>Microbacterium</taxon>
    </lineage>
</organism>
<protein>
    <submittedName>
        <fullName evidence="5">Acyl-CoA synthetase (AMP-forming)/AMP-acid ligase II</fullName>
    </submittedName>
</protein>
<evidence type="ECO:0000256" key="1">
    <source>
        <dbReference type="ARBA" id="ARBA00006432"/>
    </source>
</evidence>
<accession>A0A7Y9GL30</accession>
<dbReference type="Proteomes" id="UP000576969">
    <property type="component" value="Unassembled WGS sequence"/>
</dbReference>
<proteinExistence type="inferred from homology"/>
<evidence type="ECO:0000259" key="4">
    <source>
        <dbReference type="Pfam" id="PF13193"/>
    </source>
</evidence>
<dbReference type="Pfam" id="PF00501">
    <property type="entry name" value="AMP-binding"/>
    <property type="match status" value="1"/>
</dbReference>
<evidence type="ECO:0000313" key="5">
    <source>
        <dbReference type="EMBL" id="NYE18417.1"/>
    </source>
</evidence>
<dbReference type="PANTHER" id="PTHR43201:SF5">
    <property type="entry name" value="MEDIUM-CHAIN ACYL-COA LIGASE ACSF2, MITOCHONDRIAL"/>
    <property type="match status" value="1"/>
</dbReference>
<feature type="domain" description="AMP-dependent synthetase/ligase" evidence="3">
    <location>
        <begin position="21"/>
        <end position="398"/>
    </location>
</feature>
<dbReference type="GO" id="GO:0006631">
    <property type="term" value="P:fatty acid metabolic process"/>
    <property type="evidence" value="ECO:0007669"/>
    <property type="project" value="TreeGrafter"/>
</dbReference>
<dbReference type="EMBL" id="JACCBV010000001">
    <property type="protein sequence ID" value="NYE18417.1"/>
    <property type="molecule type" value="Genomic_DNA"/>
</dbReference>
<evidence type="ECO:0000256" key="2">
    <source>
        <dbReference type="ARBA" id="ARBA00022598"/>
    </source>
</evidence>
<comment type="caution">
    <text evidence="5">The sequence shown here is derived from an EMBL/GenBank/DDBJ whole genome shotgun (WGS) entry which is preliminary data.</text>
</comment>
<dbReference type="InterPro" id="IPR042099">
    <property type="entry name" value="ANL_N_sf"/>
</dbReference>
<reference evidence="5 6" key="1">
    <citation type="submission" date="2020-07" db="EMBL/GenBank/DDBJ databases">
        <title>Sequencing the genomes of 1000 actinobacteria strains.</title>
        <authorList>
            <person name="Klenk H.-P."/>
        </authorList>
    </citation>
    <scope>NUCLEOTIDE SEQUENCE [LARGE SCALE GENOMIC DNA]</scope>
    <source>
        <strain evidence="5 6">DSM 24662</strain>
    </source>
</reference>
<dbReference type="AlphaFoldDB" id="A0A7Y9GL30"/>
<dbReference type="RefSeq" id="WP_179487067.1">
    <property type="nucleotide sequence ID" value="NZ_JACCBV010000001.1"/>
</dbReference>
<sequence>MTSPTAPLSAILDQSWAEALEVASRRHGDRVAFHFDGAGWHQALTFAEWREASHRVAAGLAALGVRAGDRVAALAPGSAMWPILQTACSHLGAIIVPINTRYREDELRFVLARAEPAVIVLIGRYHVTDYVELVAAAGAVPELVTIDAPGVALEPAGGPGGRGRRTWAELLALGAAAPTPPIAGRATDAVLLQFTSGTSAFPKGALLSSRATLGATWYLAERMEVTSDDVYFSTQPMYHVGGSVATTLMALGAAPTMIVPERYSPEAVFELVPKYGCTVRTGQAAMYAMELAHPGYRREFFTTLTKAWSGGTPELRRIISREMGVPVMTTIYGLTETAGTTTINALDDPEEVWLHSCGRAIPGVEVAVRSEPGAPVVTTPGVEGEIVVRGWSVMLGYFRDDAATAQAIDADGWFHTGDIGRLDHAGNLFFVDRIKDMIKPGGENVSAAEVERIIRAIDGIAEVAVVGRPDERLGQVPVAFVSLHPGRAFDPGAIVGHCAAVMASFKVPREVHLVESWPMTESGKILKRELTARLAQNRASVVGPTG</sequence>
<dbReference type="InterPro" id="IPR000873">
    <property type="entry name" value="AMP-dep_synth/lig_dom"/>
</dbReference>
<feature type="domain" description="AMP-binding enzyme C-terminal" evidence="4">
    <location>
        <begin position="449"/>
        <end position="524"/>
    </location>
</feature>
<gene>
    <name evidence="5" type="ORF">BJ991_000445</name>
</gene>
<dbReference type="Gene3D" id="3.30.300.30">
    <property type="match status" value="1"/>
</dbReference>
<dbReference type="Pfam" id="PF13193">
    <property type="entry name" value="AMP-binding_C"/>
    <property type="match status" value="1"/>
</dbReference>
<dbReference type="SUPFAM" id="SSF56801">
    <property type="entry name" value="Acetyl-CoA synthetase-like"/>
    <property type="match status" value="1"/>
</dbReference>
<keyword evidence="6" id="KW-1185">Reference proteome</keyword>
<dbReference type="GO" id="GO:0031956">
    <property type="term" value="F:medium-chain fatty acid-CoA ligase activity"/>
    <property type="evidence" value="ECO:0007669"/>
    <property type="project" value="TreeGrafter"/>
</dbReference>
<comment type="similarity">
    <text evidence="1">Belongs to the ATP-dependent AMP-binding enzyme family.</text>
</comment>
<evidence type="ECO:0000259" key="3">
    <source>
        <dbReference type="Pfam" id="PF00501"/>
    </source>
</evidence>